<dbReference type="PANTHER" id="PTHR11808">
    <property type="entry name" value="TRANS-SULFURATION ENZYME FAMILY MEMBER"/>
    <property type="match status" value="1"/>
</dbReference>
<dbReference type="InterPro" id="IPR015424">
    <property type="entry name" value="PyrdxlP-dep_Trfase"/>
</dbReference>
<evidence type="ECO:0000256" key="3">
    <source>
        <dbReference type="ARBA" id="ARBA00022898"/>
    </source>
</evidence>
<dbReference type="CDD" id="cd00614">
    <property type="entry name" value="CGS_like"/>
    <property type="match status" value="1"/>
</dbReference>
<dbReference type="AlphaFoldDB" id="A0A170PSP1"/>
<dbReference type="Gene3D" id="3.40.640.10">
    <property type="entry name" value="Type I PLP-dependent aspartate aminotransferase-like (Major domain)"/>
    <property type="match status" value="1"/>
</dbReference>
<keyword evidence="4" id="KW-0456">Lyase</keyword>
<dbReference type="GO" id="GO:0030170">
    <property type="term" value="F:pyridoxal phosphate binding"/>
    <property type="evidence" value="ECO:0007669"/>
    <property type="project" value="InterPro"/>
</dbReference>
<proteinExistence type="inferred from homology"/>
<evidence type="ECO:0000256" key="2">
    <source>
        <dbReference type="ARBA" id="ARBA00009077"/>
    </source>
</evidence>
<dbReference type="GO" id="GO:0016846">
    <property type="term" value="F:carbon-sulfur lyase activity"/>
    <property type="evidence" value="ECO:0007669"/>
    <property type="project" value="TreeGrafter"/>
</dbReference>
<comment type="cofactor">
    <cofactor evidence="1">
        <name>pyridoxal 5'-phosphate</name>
        <dbReference type="ChEBI" id="CHEBI:597326"/>
    </cofactor>
</comment>
<dbReference type="PIRSF" id="PIRSF001434">
    <property type="entry name" value="CGS"/>
    <property type="match status" value="1"/>
</dbReference>
<dbReference type="InterPro" id="IPR015422">
    <property type="entry name" value="PyrdxlP-dep_Trfase_small"/>
</dbReference>
<protein>
    <submittedName>
        <fullName evidence="4">Cystathionine gamma-lyase</fullName>
        <ecNumber evidence="4">4.4.1.1</ecNumber>
    </submittedName>
</protein>
<accession>A0A170PSP1</accession>
<dbReference type="InterPro" id="IPR000277">
    <property type="entry name" value="Cys/Met-Metab_PyrdxlP-dep_enz"/>
</dbReference>
<dbReference type="SUPFAM" id="SSF53383">
    <property type="entry name" value="PLP-dependent transferases"/>
    <property type="match status" value="1"/>
</dbReference>
<name>A0A170PSP1_9ZZZZ</name>
<evidence type="ECO:0000256" key="1">
    <source>
        <dbReference type="ARBA" id="ARBA00001933"/>
    </source>
</evidence>
<comment type="similarity">
    <text evidence="2">Belongs to the trans-sulfuration enzymes family.</text>
</comment>
<dbReference type="PROSITE" id="PS00868">
    <property type="entry name" value="CYS_MET_METAB_PP"/>
    <property type="match status" value="1"/>
</dbReference>
<dbReference type="Gene3D" id="3.90.1150.10">
    <property type="entry name" value="Aspartate Aminotransferase, domain 1"/>
    <property type="match status" value="1"/>
</dbReference>
<organism evidence="4">
    <name type="scientific">hydrothermal vent metagenome</name>
    <dbReference type="NCBI Taxonomy" id="652676"/>
    <lineage>
        <taxon>unclassified sequences</taxon>
        <taxon>metagenomes</taxon>
        <taxon>ecological metagenomes</taxon>
    </lineage>
</organism>
<sequence>MKFDTKVVRAGITPDPTTGSILPPIYETATYVLEEVGKDKGFDYTRSSNPTRQVLEANLAAIENAEYAISFASGMSAVDATFKLLSSGDHVICGDDVYGGVTRHLDNVLNRYGLSTTYVNSVDADAVSSAIKPATKMIWIETPTNPLLRITDLEAMVSIAKEHDILLAVDSTFATPVFLRPLEFGVDIVMHSTTKYLSGHNQIIGGVLATNRKDIFDEMKYIQKTIGAVSSPFDCWLNLSGLKTLHLRMKRHEESAMRIAGFLESHQKVAWVLFPGLPSHPQHDIAKAQMSGFSGMIAFELKDGAEAGRRLMNALNLCGLAESLGSVETMITHPATMTHADVPDEDRRKRGLTDGLVRLSVGIEDADDIIEDLEQGLAQA</sequence>
<reference evidence="4" key="1">
    <citation type="submission" date="2015-10" db="EMBL/GenBank/DDBJ databases">
        <authorList>
            <person name="Gilbert D.G."/>
        </authorList>
    </citation>
    <scope>NUCLEOTIDE SEQUENCE</scope>
</reference>
<dbReference type="FunFam" id="3.40.640.10:FF:000009">
    <property type="entry name" value="Cystathionine gamma-synthase homolog"/>
    <property type="match status" value="1"/>
</dbReference>
<dbReference type="EC" id="4.4.1.1" evidence="4"/>
<dbReference type="GO" id="GO:0019346">
    <property type="term" value="P:transsulfuration"/>
    <property type="evidence" value="ECO:0007669"/>
    <property type="project" value="InterPro"/>
</dbReference>
<dbReference type="InterPro" id="IPR054542">
    <property type="entry name" value="Cys_met_metab_PP"/>
</dbReference>
<evidence type="ECO:0000313" key="4">
    <source>
        <dbReference type="EMBL" id="CUS55352.1"/>
    </source>
</evidence>
<dbReference type="FunFam" id="3.90.1150.10:FF:000008">
    <property type="entry name" value="Cystathionine gamma-synthase"/>
    <property type="match status" value="1"/>
</dbReference>
<keyword evidence="3" id="KW-0663">Pyridoxal phosphate</keyword>
<dbReference type="Pfam" id="PF01053">
    <property type="entry name" value="Cys_Met_Meta_PP"/>
    <property type="match status" value="1"/>
</dbReference>
<gene>
    <name evidence="4" type="ORF">MGWOODY_XGa1576</name>
</gene>
<dbReference type="EMBL" id="CZRL01000135">
    <property type="protein sequence ID" value="CUS55352.1"/>
    <property type="molecule type" value="Genomic_DNA"/>
</dbReference>
<dbReference type="GO" id="GO:0005737">
    <property type="term" value="C:cytoplasm"/>
    <property type="evidence" value="ECO:0007669"/>
    <property type="project" value="TreeGrafter"/>
</dbReference>
<dbReference type="InterPro" id="IPR015421">
    <property type="entry name" value="PyrdxlP-dep_Trfase_major"/>
</dbReference>